<evidence type="ECO:0000313" key="4">
    <source>
        <dbReference type="Proteomes" id="UP000664859"/>
    </source>
</evidence>
<feature type="transmembrane region" description="Helical" evidence="2">
    <location>
        <begin position="153"/>
        <end position="170"/>
    </location>
</feature>
<feature type="transmembrane region" description="Helical" evidence="2">
    <location>
        <begin position="1130"/>
        <end position="1155"/>
    </location>
</feature>
<keyword evidence="2" id="KW-0812">Transmembrane</keyword>
<accession>A0A835ZBT3</accession>
<feature type="transmembrane region" description="Helical" evidence="2">
    <location>
        <begin position="513"/>
        <end position="532"/>
    </location>
</feature>
<feature type="transmembrane region" description="Helical" evidence="2">
    <location>
        <begin position="668"/>
        <end position="686"/>
    </location>
</feature>
<proteinExistence type="predicted"/>
<dbReference type="Proteomes" id="UP000664859">
    <property type="component" value="Unassembled WGS sequence"/>
</dbReference>
<keyword evidence="2" id="KW-1133">Transmembrane helix</keyword>
<evidence type="ECO:0000256" key="2">
    <source>
        <dbReference type="SAM" id="Phobius"/>
    </source>
</evidence>
<dbReference type="EMBL" id="JAFCMP010000037">
    <property type="protein sequence ID" value="KAG5190183.1"/>
    <property type="molecule type" value="Genomic_DNA"/>
</dbReference>
<feature type="transmembrane region" description="Helical" evidence="2">
    <location>
        <begin position="129"/>
        <end position="147"/>
    </location>
</feature>
<comment type="caution">
    <text evidence="3">The sequence shown here is derived from an EMBL/GenBank/DDBJ whole genome shotgun (WGS) entry which is preliminary data.</text>
</comment>
<name>A0A835ZBT3_9STRA</name>
<dbReference type="AlphaFoldDB" id="A0A835ZBT3"/>
<evidence type="ECO:0000256" key="1">
    <source>
        <dbReference type="SAM" id="MobiDB-lite"/>
    </source>
</evidence>
<evidence type="ECO:0000313" key="3">
    <source>
        <dbReference type="EMBL" id="KAG5190183.1"/>
    </source>
</evidence>
<organism evidence="3 4">
    <name type="scientific">Tribonema minus</name>
    <dbReference type="NCBI Taxonomy" id="303371"/>
    <lineage>
        <taxon>Eukaryota</taxon>
        <taxon>Sar</taxon>
        <taxon>Stramenopiles</taxon>
        <taxon>Ochrophyta</taxon>
        <taxon>PX clade</taxon>
        <taxon>Xanthophyceae</taxon>
        <taxon>Tribonematales</taxon>
        <taxon>Tribonemataceae</taxon>
        <taxon>Tribonema</taxon>
    </lineage>
</organism>
<protein>
    <submittedName>
        <fullName evidence="3">Uncharacterized protein</fullName>
    </submittedName>
</protein>
<feature type="transmembrane region" description="Helical" evidence="2">
    <location>
        <begin position="607"/>
        <end position="630"/>
    </location>
</feature>
<keyword evidence="2" id="KW-0472">Membrane</keyword>
<feature type="region of interest" description="Disordered" evidence="1">
    <location>
        <begin position="71"/>
        <end position="114"/>
    </location>
</feature>
<keyword evidence="4" id="KW-1185">Reference proteome</keyword>
<gene>
    <name evidence="3" type="ORF">JKP88DRAFT_299436</name>
</gene>
<feature type="compositionally biased region" description="Gly residues" evidence="1">
    <location>
        <begin position="90"/>
        <end position="102"/>
    </location>
</feature>
<feature type="region of interest" description="Disordered" evidence="1">
    <location>
        <begin position="1"/>
        <end position="31"/>
    </location>
</feature>
<reference evidence="3" key="1">
    <citation type="submission" date="2021-02" db="EMBL/GenBank/DDBJ databases">
        <title>First Annotated Genome of the Yellow-green Alga Tribonema minus.</title>
        <authorList>
            <person name="Mahan K.M."/>
        </authorList>
    </citation>
    <scope>NUCLEOTIDE SEQUENCE</scope>
    <source>
        <strain evidence="3">UTEX B ZZ1240</strain>
    </source>
</reference>
<sequence>MGFIKKGAPKIAAADERRATTPAATPPGTPFSVILAKKKRESADAAACAAAARAQAAAAAAVNKGAVAASHSSGAAGKQGGHWSETTSTNGGGTQSGGGGGSSSKSGASRRVSPRALMRKYRARVKARTGLYLAFALVELIAAGALIIPVELIAAGAFILCIASGYNAVVRNYAASATDAIAGVHEGYTKKVSQMRNLVGSTAYNFDVQAYLKDPTDPARAANAKALVEYIASVYRVEYCNILGSDMRIMMGANNDRTGELFNPEGIVTAARALNGSDSAWTYGRHTYADLLKEGAPISWDRESTLDESFKGGSQYNYKGDGVIRWVAIAINTVDFQTFSIIDPDSSEGFIIMGDVINGKASSTTLTSTTVGGVAAASMTTLTSMIVGGLAAVYTRLTLSLSSLPNLRAFDLITVAVAPIDLRVRSGKASSTTLTSTTVGGLAAVYTRRNDTGAADGAHWLTGSSSVNMGVAAKTGGAHTLLNVIVQGLEGPALPLPPLPLLLRTLRMLLLPLLLRMLLLLLVAVLLLLLLWGGRFSPYSALGAKKDALMDTLFARANTDTRADTRVQPTGGWPELVEPTGGRPELILTRGIAMDASLTVGYVWQQVGYLAGVILVDVFTLCLATFLFLVPLEAMGKRVPLEAMGKRVRNGQRVDVGFLKSLTRRKRLGVVIAAVAAFSLLWGIGIEAANRDNLARVIVTRSKFEPGGTMLSYRQRPDQISRMLSTMQLCTALRGLLAAPSDAALLTFTAHRLTVCEDVMDSEIALLYGANATLLVAPHAPALKGVAWDPNGIVNDTLANGKRYTRTRHALKGVAWDPNGIVNDTLANGKRYTRTEQARAEGRGVGPNGIVNDTLANGKRYTRTRVVRGAARDANGIVRNATANGKRAIMTPAELAQFNGTRNAIMTPAELAQFNGTRKFDQLSSTTGVSALDPSVTGEDVLVRWMAVPMWIGGPTSVGPPSGALLMGDIMNGKTCTLERALLMGDIVNGKTRTLERANKMAGGRGYSAVYFYNSTSQYQMASALMRVKGGLFDLDVPLPETAWLDTLRKSVDWHIDDHFTITKSINFPKYGGKHVVSARCINKNMVYQSYGADVDPRGWDGQPLGDCWGYLIQGLPWCAVAPSLRVSYVWQWVFVAMCVAKLVAMGVLCWRAYLPFRKIVVQNKFVQGAHRTVTSPAAQKDANASATATLTATMQN</sequence>